<accession>A0A8W8LB52</accession>
<evidence type="ECO:0000256" key="1">
    <source>
        <dbReference type="SAM" id="MobiDB-lite"/>
    </source>
</evidence>
<dbReference type="EnsemblMetazoa" id="G2677.1">
    <property type="protein sequence ID" value="G2677.1:cds"/>
    <property type="gene ID" value="G2677"/>
</dbReference>
<sequence length="96" mass="10801">MAKLSIPSGSQEFQQALVESGVEPEETGFRKRSHTVDSSYTRPKNHVHFSMKLTTTEPCKHGSSEDIHKRHGILRHHEGGRGRSNTLDHPSISEKE</sequence>
<proteinExistence type="predicted"/>
<evidence type="ECO:0000313" key="3">
    <source>
        <dbReference type="Proteomes" id="UP000005408"/>
    </source>
</evidence>
<dbReference type="EnsemblMetazoa" id="G2677.4">
    <property type="protein sequence ID" value="G2677.4:cds"/>
    <property type="gene ID" value="G2677"/>
</dbReference>
<name>A0A8W8LB52_MAGGI</name>
<dbReference type="EnsemblMetazoa" id="G2677.5">
    <property type="protein sequence ID" value="G2677.5:cds"/>
    <property type="gene ID" value="G2677"/>
</dbReference>
<reference evidence="2" key="1">
    <citation type="submission" date="2022-08" db="UniProtKB">
        <authorList>
            <consortium name="EnsemblMetazoa"/>
        </authorList>
    </citation>
    <scope>IDENTIFICATION</scope>
    <source>
        <strain evidence="2">05x7-T-G4-1.051#20</strain>
    </source>
</reference>
<dbReference type="Proteomes" id="UP000005408">
    <property type="component" value="Unassembled WGS sequence"/>
</dbReference>
<keyword evidence="3" id="KW-1185">Reference proteome</keyword>
<protein>
    <submittedName>
        <fullName evidence="2">Uncharacterized protein</fullName>
    </submittedName>
</protein>
<feature type="region of interest" description="Disordered" evidence="1">
    <location>
        <begin position="72"/>
        <end position="96"/>
    </location>
</feature>
<organism evidence="2 3">
    <name type="scientific">Magallana gigas</name>
    <name type="common">Pacific oyster</name>
    <name type="synonym">Crassostrea gigas</name>
    <dbReference type="NCBI Taxonomy" id="29159"/>
    <lineage>
        <taxon>Eukaryota</taxon>
        <taxon>Metazoa</taxon>
        <taxon>Spiralia</taxon>
        <taxon>Lophotrochozoa</taxon>
        <taxon>Mollusca</taxon>
        <taxon>Bivalvia</taxon>
        <taxon>Autobranchia</taxon>
        <taxon>Pteriomorphia</taxon>
        <taxon>Ostreida</taxon>
        <taxon>Ostreoidea</taxon>
        <taxon>Ostreidae</taxon>
        <taxon>Magallana</taxon>
    </lineage>
</organism>
<feature type="region of interest" description="Disordered" evidence="1">
    <location>
        <begin position="1"/>
        <end position="43"/>
    </location>
</feature>
<dbReference type="AlphaFoldDB" id="A0A8W8LB52"/>
<dbReference type="EnsemblMetazoa" id="G2677.2">
    <property type="protein sequence ID" value="G2677.2:cds"/>
    <property type="gene ID" value="G2677"/>
</dbReference>
<evidence type="ECO:0000313" key="2">
    <source>
        <dbReference type="EnsemblMetazoa" id="G2677.1:cds"/>
    </source>
</evidence>
<dbReference type="EnsemblMetazoa" id="G2677.3">
    <property type="protein sequence ID" value="G2677.3:cds"/>
    <property type="gene ID" value="G2677"/>
</dbReference>